<feature type="non-terminal residue" evidence="2">
    <location>
        <position position="1"/>
    </location>
</feature>
<keyword evidence="1" id="KW-1133">Transmembrane helix</keyword>
<feature type="transmembrane region" description="Helical" evidence="1">
    <location>
        <begin position="6"/>
        <end position="23"/>
    </location>
</feature>
<accession>Q02668</accession>
<keyword evidence="3" id="KW-1185">Reference proteome</keyword>
<keyword evidence="1" id="KW-0472">Membrane</keyword>
<evidence type="ECO:0000313" key="3">
    <source>
        <dbReference type="Proteomes" id="UP000001197"/>
    </source>
</evidence>
<geneLocation type="mitochondrion" evidence="2"/>
<name>Q02668_PODAN</name>
<dbReference type="EMBL" id="X55026">
    <property type="protein sequence ID" value="CAA38823.1"/>
    <property type="molecule type" value="Genomic_DNA"/>
</dbReference>
<keyword evidence="1" id="KW-0812">Transmembrane</keyword>
<reference evidence="2 3" key="1">
    <citation type="journal article" date="1990" name="Curr. Genet.">
        <title>The complete DNA sequence of the mitochondrial genome of Podospora anserina.</title>
        <authorList>
            <person name="Cummings D.J."/>
            <person name="McNally K.L."/>
            <person name="Domenico J.M."/>
            <person name="Matsuura E.T."/>
        </authorList>
    </citation>
    <scope>NUCLEOTIDE SEQUENCE [LARGE SCALE GENOMIC DNA]</scope>
    <source>
        <strain evidence="3">s</strain>
    </source>
</reference>
<sequence>SLRLDFNYYFLFVFILLRIFFIWSNPSLVKCDLFSINLTTSQKSVKSKFLFPFKGYLMKNGTIISFILEKLVTLKSIVPLGSKLVLPHPKYSIKLFIKYSSLLLWVKIKLNLTASPNLDVLDLKTTTLKQPSASTNPDNQKGFRIWGNDVSGLKIVLIPGKAILKSLFKPLFITAFIATSSNNPSFVRWLLFFIKLWAILNNL</sequence>
<proteinExistence type="predicted"/>
<dbReference type="Proteomes" id="UP000001197">
    <property type="component" value="Mitochondrion"/>
</dbReference>
<dbReference type="InParanoid" id="Q02668"/>
<protein>
    <submittedName>
        <fullName evidence="2">Complete mitochondrial genome</fullName>
    </submittedName>
</protein>
<organism evidence="2 3">
    <name type="scientific">Podospora anserina (strain S / ATCC MYA-4624 / DSM 980 / FGSC 10383)</name>
    <name type="common">Pleurage anserina</name>
    <dbReference type="NCBI Taxonomy" id="515849"/>
    <lineage>
        <taxon>Eukaryota</taxon>
        <taxon>Fungi</taxon>
        <taxon>Dikarya</taxon>
        <taxon>Ascomycota</taxon>
        <taxon>Pezizomycotina</taxon>
        <taxon>Sordariomycetes</taxon>
        <taxon>Sordariomycetidae</taxon>
        <taxon>Sordariales</taxon>
        <taxon>Podosporaceae</taxon>
        <taxon>Podospora</taxon>
        <taxon>Podospora anserina</taxon>
    </lineage>
</organism>
<evidence type="ECO:0000256" key="1">
    <source>
        <dbReference type="SAM" id="Phobius"/>
    </source>
</evidence>
<evidence type="ECO:0000313" key="2">
    <source>
        <dbReference type="EMBL" id="CAA38823.1"/>
    </source>
</evidence>
<dbReference type="AlphaFoldDB" id="Q02668"/>
<keyword evidence="2" id="KW-0496">Mitochondrion</keyword>